<sequence length="279" mass="30779">MANPDTTGESPTITTIARERRHTLNFLKEIRSFSPVFLDTEVDMTAVQQHRNAAREAGERYSLVTYVLHAAARVLADHPEANAAIRGSARPRMAWHGAVNGKLTLDKTINGQRVVLATVLSGLESAEMAEIQRKIEPFRDGDPHTMPEFKPVRLLQRLPWPLDRLLYRLAARPLKRRGATLGTFAVTSLGHRPVDGFHSVGGTTITLGVGRVIDRPVVKDGKVDIAPVLRLNLAFDHRAIDGAEAADVLADLKENLENFRAPVTPADTRHTEPATNQTY</sequence>
<name>A0AAE3ZGJ9_9ACTN</name>
<dbReference type="GO" id="GO:0016407">
    <property type="term" value="F:acetyltransferase activity"/>
    <property type="evidence" value="ECO:0007669"/>
    <property type="project" value="TreeGrafter"/>
</dbReference>
<proteinExistence type="predicted"/>
<dbReference type="GO" id="GO:0005737">
    <property type="term" value="C:cytoplasm"/>
    <property type="evidence" value="ECO:0007669"/>
    <property type="project" value="TreeGrafter"/>
</dbReference>
<keyword evidence="6" id="KW-1185">Reference proteome</keyword>
<gene>
    <name evidence="5" type="ORF">JOF55_003841</name>
</gene>
<evidence type="ECO:0000313" key="6">
    <source>
        <dbReference type="Proteomes" id="UP001180845"/>
    </source>
</evidence>
<evidence type="ECO:0000256" key="3">
    <source>
        <dbReference type="ARBA" id="ARBA00023315"/>
    </source>
</evidence>
<dbReference type="RefSeq" id="WP_310276118.1">
    <property type="nucleotide sequence ID" value="NZ_JAVDXW010000001.1"/>
</dbReference>
<evidence type="ECO:0000256" key="2">
    <source>
        <dbReference type="ARBA" id="ARBA00022679"/>
    </source>
</evidence>
<accession>A0AAE3ZGJ9</accession>
<dbReference type="InterPro" id="IPR050743">
    <property type="entry name" value="2-oxoacid_DH_E2_comp"/>
</dbReference>
<dbReference type="InterPro" id="IPR023213">
    <property type="entry name" value="CAT-like_dom_sf"/>
</dbReference>
<evidence type="ECO:0000256" key="1">
    <source>
        <dbReference type="ARBA" id="ARBA00001938"/>
    </source>
</evidence>
<comment type="caution">
    <text evidence="5">The sequence shown here is derived from an EMBL/GenBank/DDBJ whole genome shotgun (WGS) entry which is preliminary data.</text>
</comment>
<dbReference type="GO" id="GO:0031405">
    <property type="term" value="F:lipoic acid binding"/>
    <property type="evidence" value="ECO:0007669"/>
    <property type="project" value="TreeGrafter"/>
</dbReference>
<dbReference type="SUPFAM" id="SSF52777">
    <property type="entry name" value="CoA-dependent acyltransferases"/>
    <property type="match status" value="1"/>
</dbReference>
<keyword evidence="2" id="KW-0808">Transferase</keyword>
<dbReference type="Pfam" id="PF00198">
    <property type="entry name" value="2-oxoacid_dh"/>
    <property type="match status" value="1"/>
</dbReference>
<keyword evidence="3 5" id="KW-0012">Acyltransferase</keyword>
<dbReference type="PANTHER" id="PTHR43178:SF5">
    <property type="entry name" value="LIPOAMIDE ACYLTRANSFERASE COMPONENT OF BRANCHED-CHAIN ALPHA-KETO ACID DEHYDROGENASE COMPLEX, MITOCHONDRIAL"/>
    <property type="match status" value="1"/>
</dbReference>
<feature type="domain" description="2-oxoacid dehydrogenase acyltransferase catalytic" evidence="4">
    <location>
        <begin position="166"/>
        <end position="260"/>
    </location>
</feature>
<dbReference type="PANTHER" id="PTHR43178">
    <property type="entry name" value="DIHYDROLIPOAMIDE ACETYLTRANSFERASE COMPONENT OF PYRUVATE DEHYDROGENASE COMPLEX"/>
    <property type="match status" value="1"/>
</dbReference>
<dbReference type="Proteomes" id="UP001180845">
    <property type="component" value="Unassembled WGS sequence"/>
</dbReference>
<evidence type="ECO:0000259" key="4">
    <source>
        <dbReference type="Pfam" id="PF00198"/>
    </source>
</evidence>
<dbReference type="InterPro" id="IPR001078">
    <property type="entry name" value="2-oxoacid_DH_actylTfrase"/>
</dbReference>
<dbReference type="AlphaFoldDB" id="A0AAE3ZGJ9"/>
<comment type="cofactor">
    <cofactor evidence="1">
        <name>(R)-lipoate</name>
        <dbReference type="ChEBI" id="CHEBI:83088"/>
    </cofactor>
</comment>
<evidence type="ECO:0000313" key="5">
    <source>
        <dbReference type="EMBL" id="MDR7303660.1"/>
    </source>
</evidence>
<dbReference type="EMBL" id="JAVDXW010000001">
    <property type="protein sequence ID" value="MDR7303660.1"/>
    <property type="molecule type" value="Genomic_DNA"/>
</dbReference>
<keyword evidence="5" id="KW-0670">Pyruvate</keyword>
<protein>
    <submittedName>
        <fullName evidence="5">Pyruvate/2-oxoglutarate dehydrogenase complex dihydrolipoamide acyltransferase (E2) component</fullName>
    </submittedName>
</protein>
<dbReference type="Gene3D" id="3.30.559.10">
    <property type="entry name" value="Chloramphenicol acetyltransferase-like domain"/>
    <property type="match status" value="1"/>
</dbReference>
<reference evidence="5" key="1">
    <citation type="submission" date="2023-07" db="EMBL/GenBank/DDBJ databases">
        <title>Sequencing the genomes of 1000 actinobacteria strains.</title>
        <authorList>
            <person name="Klenk H.-P."/>
        </authorList>
    </citation>
    <scope>NUCLEOTIDE SEQUENCE</scope>
    <source>
        <strain evidence="5">DSM 45977</strain>
    </source>
</reference>
<organism evidence="5 6">
    <name type="scientific">Haloactinomyces albus</name>
    <dbReference type="NCBI Taxonomy" id="1352928"/>
    <lineage>
        <taxon>Bacteria</taxon>
        <taxon>Bacillati</taxon>
        <taxon>Actinomycetota</taxon>
        <taxon>Actinomycetes</taxon>
        <taxon>Actinopolysporales</taxon>
        <taxon>Actinopolysporaceae</taxon>
        <taxon>Haloactinomyces</taxon>
    </lineage>
</organism>